<dbReference type="EC" id="2.7.11.1" evidence="1"/>
<evidence type="ECO:0000313" key="8">
    <source>
        <dbReference type="Proteomes" id="UP000663836"/>
    </source>
</evidence>
<keyword evidence="4" id="KW-0547">Nucleotide-binding</keyword>
<dbReference type="GO" id="GO:0005524">
    <property type="term" value="F:ATP binding"/>
    <property type="evidence" value="ECO:0007669"/>
    <property type="project" value="UniProtKB-KW"/>
</dbReference>
<keyword evidence="2" id="KW-0723">Serine/threonine-protein kinase</keyword>
<dbReference type="GO" id="GO:0004674">
    <property type="term" value="F:protein serine/threonine kinase activity"/>
    <property type="evidence" value="ECO:0007669"/>
    <property type="project" value="UniProtKB-KW"/>
</dbReference>
<keyword evidence="3" id="KW-0808">Transferase</keyword>
<dbReference type="PANTHER" id="PTHR24356">
    <property type="entry name" value="SERINE/THREONINE-PROTEIN KINASE"/>
    <property type="match status" value="1"/>
</dbReference>
<dbReference type="PANTHER" id="PTHR24356:SF414">
    <property type="entry name" value="NON-SPECIFIC SERINE_THREONINE PROTEIN KINASE"/>
    <property type="match status" value="1"/>
</dbReference>
<evidence type="ECO:0000256" key="4">
    <source>
        <dbReference type="ARBA" id="ARBA00022741"/>
    </source>
</evidence>
<dbReference type="Proteomes" id="UP000663836">
    <property type="component" value="Unassembled WGS sequence"/>
</dbReference>
<evidence type="ECO:0000256" key="5">
    <source>
        <dbReference type="ARBA" id="ARBA00022777"/>
    </source>
</evidence>
<keyword evidence="6" id="KW-0067">ATP-binding</keyword>
<dbReference type="InterPro" id="IPR011009">
    <property type="entry name" value="Kinase-like_dom_sf"/>
</dbReference>
<dbReference type="EMBL" id="CAJOBD010005672">
    <property type="protein sequence ID" value="CAF4038663.1"/>
    <property type="molecule type" value="Genomic_DNA"/>
</dbReference>
<name>A0A819QPX4_9BILA</name>
<dbReference type="Gene3D" id="3.30.200.20">
    <property type="entry name" value="Phosphorylase Kinase, domain 1"/>
    <property type="match status" value="1"/>
</dbReference>
<feature type="non-terminal residue" evidence="7">
    <location>
        <position position="113"/>
    </location>
</feature>
<evidence type="ECO:0000256" key="2">
    <source>
        <dbReference type="ARBA" id="ARBA00022527"/>
    </source>
</evidence>
<dbReference type="SUPFAM" id="SSF56112">
    <property type="entry name" value="Protein kinase-like (PK-like)"/>
    <property type="match status" value="1"/>
</dbReference>
<sequence>MFLYSLKEPKLNELLHMVNESTNNELENFKALSLSESENESIIDSNYLTITPNTTFPSIEHSLSIKGPCEDDFEIIKLISNGAYGAVHLVKHRQTQERYAMKKVSKTNLILRN</sequence>
<accession>A0A819QPX4</accession>
<gene>
    <name evidence="7" type="ORF">JBS370_LOCUS28371</name>
</gene>
<dbReference type="InterPro" id="IPR050236">
    <property type="entry name" value="Ser_Thr_kinase_AGC"/>
</dbReference>
<evidence type="ECO:0000256" key="1">
    <source>
        <dbReference type="ARBA" id="ARBA00012513"/>
    </source>
</evidence>
<proteinExistence type="predicted"/>
<dbReference type="GO" id="GO:0035556">
    <property type="term" value="P:intracellular signal transduction"/>
    <property type="evidence" value="ECO:0007669"/>
    <property type="project" value="TreeGrafter"/>
</dbReference>
<keyword evidence="5" id="KW-0418">Kinase</keyword>
<evidence type="ECO:0000256" key="6">
    <source>
        <dbReference type="ARBA" id="ARBA00022840"/>
    </source>
</evidence>
<comment type="caution">
    <text evidence="7">The sequence shown here is derived from an EMBL/GenBank/DDBJ whole genome shotgun (WGS) entry which is preliminary data.</text>
</comment>
<protein>
    <recommendedName>
        <fullName evidence="1">non-specific serine/threonine protein kinase</fullName>
        <ecNumber evidence="1">2.7.11.1</ecNumber>
    </recommendedName>
</protein>
<reference evidence="7" key="1">
    <citation type="submission" date="2021-02" db="EMBL/GenBank/DDBJ databases">
        <authorList>
            <person name="Nowell W R."/>
        </authorList>
    </citation>
    <scope>NUCLEOTIDE SEQUENCE</scope>
</reference>
<organism evidence="7 8">
    <name type="scientific">Rotaria sordida</name>
    <dbReference type="NCBI Taxonomy" id="392033"/>
    <lineage>
        <taxon>Eukaryota</taxon>
        <taxon>Metazoa</taxon>
        <taxon>Spiralia</taxon>
        <taxon>Gnathifera</taxon>
        <taxon>Rotifera</taxon>
        <taxon>Eurotatoria</taxon>
        <taxon>Bdelloidea</taxon>
        <taxon>Philodinida</taxon>
        <taxon>Philodinidae</taxon>
        <taxon>Rotaria</taxon>
    </lineage>
</organism>
<dbReference type="AlphaFoldDB" id="A0A819QPX4"/>
<evidence type="ECO:0000256" key="3">
    <source>
        <dbReference type="ARBA" id="ARBA00022679"/>
    </source>
</evidence>
<evidence type="ECO:0000313" key="7">
    <source>
        <dbReference type="EMBL" id="CAF4038663.1"/>
    </source>
</evidence>